<dbReference type="Pfam" id="PF03573">
    <property type="entry name" value="OprD"/>
    <property type="match status" value="1"/>
</dbReference>
<gene>
    <name evidence="5" type="ORF">HNQ25_04480</name>
</gene>
<name>A0ABX6SLF9_9PSED</name>
<dbReference type="Proteomes" id="UP000515254">
    <property type="component" value="Chromosome"/>
</dbReference>
<sequence>MYKQPTSCALSLALLGSPLIAQADFIEDSKLSLGLTNFYFNSDYRESGARQSKREEWAQGFLLKYESGFTEGPIGLGVDAIGMLGIKLDSSRDRINSGLLSADNDGNPQDDYSELGLTAKARVSNSTLRIGTLIPKIPTVLANESRLLPQTFRGAYVESKEIEGLTLDGGRLTHNSLRNDSSSEEMIVTGRAISGGRFTDQFDFAGVRYAWNKSLTTSYNYGHLEDNYKQHLVNVVHNLPLGDGALKSDLRYARSTDDGATNVDNTVWGAMFTYSLSGHAVSMAYQKVNGGTGFPTINGTDAFLVNYVMLSPDFANPGEKSWQARYSFDFAALGIPGLTFMTRYVRGDGFERAGSGAKEWERNSDIGYAFQSGALKNFAVRWRNGTYRSSGGNDIDQNRLILSYTLPIM</sequence>
<dbReference type="InterPro" id="IPR023614">
    <property type="entry name" value="Porin_dom_sf"/>
</dbReference>
<keyword evidence="3 4" id="KW-0732">Signal</keyword>
<organism evidence="5 6">
    <name type="scientific">Pseudomonas sediminis</name>
    <dbReference type="NCBI Taxonomy" id="1691904"/>
    <lineage>
        <taxon>Bacteria</taxon>
        <taxon>Pseudomonadati</taxon>
        <taxon>Pseudomonadota</taxon>
        <taxon>Gammaproteobacteria</taxon>
        <taxon>Pseudomonadales</taxon>
        <taxon>Pseudomonadaceae</taxon>
        <taxon>Pseudomonas</taxon>
    </lineage>
</organism>
<keyword evidence="2" id="KW-0813">Transport</keyword>
<proteinExistence type="inferred from homology"/>
<keyword evidence="6" id="KW-1185">Reference proteome</keyword>
<dbReference type="PANTHER" id="PTHR34596">
    <property type="entry name" value="CHITOPORIN"/>
    <property type="match status" value="1"/>
</dbReference>
<dbReference type="InterPro" id="IPR005318">
    <property type="entry name" value="OM_porin_bac"/>
</dbReference>
<evidence type="ECO:0000256" key="3">
    <source>
        <dbReference type="ARBA" id="ARBA00022729"/>
    </source>
</evidence>
<dbReference type="PANTHER" id="PTHR34596:SF2">
    <property type="entry name" value="CHITOPORIN"/>
    <property type="match status" value="1"/>
</dbReference>
<evidence type="ECO:0000313" key="5">
    <source>
        <dbReference type="EMBL" id="QNH02000.1"/>
    </source>
</evidence>
<dbReference type="Gene3D" id="2.40.160.10">
    <property type="entry name" value="Porin"/>
    <property type="match status" value="1"/>
</dbReference>
<reference evidence="5 6" key="1">
    <citation type="journal article" date="2020" name="Microbiol. Resour. Announc.">
        <title>Complete genome sequences of four natural Pseudomonas isolates that catabolize a wide range of aromatic compounds relevant to lignin valorization.</title>
        <authorList>
            <person name="Hatmaker E.A."/>
            <person name="Presley G."/>
            <person name="Cannon O."/>
            <person name="Guss A.M."/>
            <person name="Elkins J.G."/>
        </authorList>
    </citation>
    <scope>NUCLEOTIDE SEQUENCE [LARGE SCALE GENOMIC DNA]</scope>
    <source>
        <strain evidence="5 6">B10D7D</strain>
    </source>
</reference>
<evidence type="ECO:0000256" key="2">
    <source>
        <dbReference type="ARBA" id="ARBA00022448"/>
    </source>
</evidence>
<evidence type="ECO:0000256" key="1">
    <source>
        <dbReference type="ARBA" id="ARBA00009075"/>
    </source>
</evidence>
<feature type="signal peptide" evidence="4">
    <location>
        <begin position="1"/>
        <end position="23"/>
    </location>
</feature>
<evidence type="ECO:0000256" key="4">
    <source>
        <dbReference type="SAM" id="SignalP"/>
    </source>
</evidence>
<dbReference type="RefSeq" id="WP_179543847.1">
    <property type="nucleotide sequence ID" value="NZ_CP060009.1"/>
</dbReference>
<feature type="chain" id="PRO_5047191512" evidence="4">
    <location>
        <begin position="24"/>
        <end position="409"/>
    </location>
</feature>
<dbReference type="EMBL" id="CP060009">
    <property type="protein sequence ID" value="QNH02000.1"/>
    <property type="molecule type" value="Genomic_DNA"/>
</dbReference>
<evidence type="ECO:0000313" key="6">
    <source>
        <dbReference type="Proteomes" id="UP000515254"/>
    </source>
</evidence>
<accession>A0ABX6SLF9</accession>
<protein>
    <submittedName>
        <fullName evidence="5">OprD family porin</fullName>
    </submittedName>
</protein>
<comment type="similarity">
    <text evidence="1">Belongs to the outer membrane porin (Opr) (TC 1.B.25) family.</text>
</comment>